<reference evidence="17" key="1">
    <citation type="journal article" date="2019" name="Int. J. Syst. Evol. Microbiol.">
        <title>The Global Catalogue of Microorganisms (GCM) 10K type strain sequencing project: providing services to taxonomists for standard genome sequencing and annotation.</title>
        <authorList>
            <consortium name="The Broad Institute Genomics Platform"/>
            <consortium name="The Broad Institute Genome Sequencing Center for Infectious Disease"/>
            <person name="Wu L."/>
            <person name="Ma J."/>
        </authorList>
    </citation>
    <scope>NUCLEOTIDE SEQUENCE [LARGE SCALE GENOMIC DNA]</scope>
    <source>
        <strain evidence="17">JCM 4738</strain>
    </source>
</reference>
<evidence type="ECO:0000256" key="9">
    <source>
        <dbReference type="ARBA" id="ARBA00023012"/>
    </source>
</evidence>
<dbReference type="CDD" id="cd17546">
    <property type="entry name" value="REC_hyHK_CKI1_RcsC-like"/>
    <property type="match status" value="1"/>
</dbReference>
<dbReference type="SUPFAM" id="SSF52172">
    <property type="entry name" value="CheY-like"/>
    <property type="match status" value="1"/>
</dbReference>
<feature type="domain" description="HAMP" evidence="15">
    <location>
        <begin position="477"/>
        <end position="529"/>
    </location>
</feature>
<dbReference type="PROSITE" id="PS50109">
    <property type="entry name" value="HIS_KIN"/>
    <property type="match status" value="1"/>
</dbReference>
<dbReference type="Gene3D" id="3.40.50.2300">
    <property type="match status" value="1"/>
</dbReference>
<dbReference type="SUPFAM" id="SSF47384">
    <property type="entry name" value="Homodimeric domain of signal transducing histidine kinase"/>
    <property type="match status" value="1"/>
</dbReference>
<accession>A0ABQ3EQL7</accession>
<evidence type="ECO:0000259" key="14">
    <source>
        <dbReference type="PROSITE" id="PS50110"/>
    </source>
</evidence>
<evidence type="ECO:0000259" key="15">
    <source>
        <dbReference type="PROSITE" id="PS50885"/>
    </source>
</evidence>
<dbReference type="SMART" id="SM00448">
    <property type="entry name" value="REC"/>
    <property type="match status" value="1"/>
</dbReference>
<evidence type="ECO:0000256" key="8">
    <source>
        <dbReference type="ARBA" id="ARBA00022989"/>
    </source>
</evidence>
<dbReference type="PROSITE" id="PS50110">
    <property type="entry name" value="RESPONSE_REGULATORY"/>
    <property type="match status" value="1"/>
</dbReference>
<dbReference type="InterPro" id="IPR036890">
    <property type="entry name" value="HATPase_C_sf"/>
</dbReference>
<keyword evidence="17" id="KW-1185">Reference proteome</keyword>
<dbReference type="Pfam" id="PF13185">
    <property type="entry name" value="GAF_2"/>
    <property type="match status" value="1"/>
</dbReference>
<feature type="coiled-coil region" evidence="11">
    <location>
        <begin position="708"/>
        <end position="770"/>
    </location>
</feature>
<dbReference type="SMART" id="SM00387">
    <property type="entry name" value="HATPase_c"/>
    <property type="match status" value="1"/>
</dbReference>
<proteinExistence type="predicted"/>
<evidence type="ECO:0000259" key="13">
    <source>
        <dbReference type="PROSITE" id="PS50109"/>
    </source>
</evidence>
<dbReference type="Pfam" id="PF00672">
    <property type="entry name" value="HAMP"/>
    <property type="match status" value="6"/>
</dbReference>
<dbReference type="EMBL" id="BMVP01000003">
    <property type="protein sequence ID" value="GHB52460.1"/>
    <property type="molecule type" value="Genomic_DNA"/>
</dbReference>
<dbReference type="InterPro" id="IPR029016">
    <property type="entry name" value="GAF-like_dom_sf"/>
</dbReference>
<evidence type="ECO:0000256" key="10">
    <source>
        <dbReference type="PROSITE-ProRule" id="PRU00169"/>
    </source>
</evidence>
<evidence type="ECO:0000313" key="17">
    <source>
        <dbReference type="Proteomes" id="UP000642673"/>
    </source>
</evidence>
<dbReference type="CDD" id="cd06225">
    <property type="entry name" value="HAMP"/>
    <property type="match status" value="6"/>
</dbReference>
<dbReference type="Gene3D" id="1.10.287.130">
    <property type="match status" value="1"/>
</dbReference>
<dbReference type="InterPro" id="IPR005467">
    <property type="entry name" value="His_kinase_dom"/>
</dbReference>
<comment type="catalytic activity">
    <reaction evidence="1">
        <text>ATP + protein L-histidine = ADP + protein N-phospho-L-histidine.</text>
        <dbReference type="EC" id="2.7.13.3"/>
    </reaction>
</comment>
<protein>
    <recommendedName>
        <fullName evidence="3">histidine kinase</fullName>
        <ecNumber evidence="3">2.7.13.3</ecNumber>
    </recommendedName>
</protein>
<organism evidence="16 17">
    <name type="scientific">Streptomyces cirratus</name>
    <dbReference type="NCBI Taxonomy" id="68187"/>
    <lineage>
        <taxon>Bacteria</taxon>
        <taxon>Bacillati</taxon>
        <taxon>Actinomycetota</taxon>
        <taxon>Actinomycetes</taxon>
        <taxon>Kitasatosporales</taxon>
        <taxon>Streptomycetaceae</taxon>
        <taxon>Streptomyces</taxon>
    </lineage>
</organism>
<keyword evidence="4 10" id="KW-0597">Phosphoprotein</keyword>
<dbReference type="InterPro" id="IPR011006">
    <property type="entry name" value="CheY-like_superfamily"/>
</dbReference>
<evidence type="ECO:0000256" key="5">
    <source>
        <dbReference type="ARBA" id="ARBA00022679"/>
    </source>
</evidence>
<dbReference type="SMART" id="SM00304">
    <property type="entry name" value="HAMP"/>
    <property type="match status" value="6"/>
</dbReference>
<feature type="compositionally biased region" description="Low complexity" evidence="12">
    <location>
        <begin position="1035"/>
        <end position="1046"/>
    </location>
</feature>
<name>A0ABQ3EQL7_9ACTN</name>
<keyword evidence="8" id="KW-0472">Membrane</keyword>
<evidence type="ECO:0000256" key="11">
    <source>
        <dbReference type="SAM" id="Coils"/>
    </source>
</evidence>
<feature type="region of interest" description="Disordered" evidence="12">
    <location>
        <begin position="1019"/>
        <end position="1050"/>
    </location>
</feature>
<dbReference type="InterPro" id="IPR003660">
    <property type="entry name" value="HAMP_dom"/>
</dbReference>
<keyword evidence="9" id="KW-0902">Two-component regulatory system</keyword>
<dbReference type="PRINTS" id="PR00344">
    <property type="entry name" value="BCTRLSENSOR"/>
</dbReference>
<dbReference type="CDD" id="cd16922">
    <property type="entry name" value="HATPase_EvgS-ArcB-TorS-like"/>
    <property type="match status" value="1"/>
</dbReference>
<keyword evidence="8" id="KW-1133">Transmembrane helix</keyword>
<dbReference type="PANTHER" id="PTHR45339:SF1">
    <property type="entry name" value="HYBRID SIGNAL TRANSDUCTION HISTIDINE KINASE J"/>
    <property type="match status" value="1"/>
</dbReference>
<dbReference type="SUPFAM" id="SSF55781">
    <property type="entry name" value="GAF domain-like"/>
    <property type="match status" value="1"/>
</dbReference>
<dbReference type="InterPro" id="IPR001789">
    <property type="entry name" value="Sig_transdc_resp-reg_receiver"/>
</dbReference>
<evidence type="ECO:0000256" key="4">
    <source>
        <dbReference type="ARBA" id="ARBA00022553"/>
    </source>
</evidence>
<dbReference type="InterPro" id="IPR003018">
    <property type="entry name" value="GAF"/>
</dbReference>
<dbReference type="CDD" id="cd00082">
    <property type="entry name" value="HisKA"/>
    <property type="match status" value="1"/>
</dbReference>
<feature type="domain" description="HAMP" evidence="15">
    <location>
        <begin position="109"/>
        <end position="161"/>
    </location>
</feature>
<gene>
    <name evidence="16" type="ORF">GCM10010347_22950</name>
</gene>
<keyword evidence="6" id="KW-0812">Transmembrane</keyword>
<dbReference type="Gene3D" id="1.10.8.500">
    <property type="entry name" value="HAMP domain in histidine kinase"/>
    <property type="match status" value="1"/>
</dbReference>
<keyword evidence="5" id="KW-0808">Transferase</keyword>
<dbReference type="PANTHER" id="PTHR45339">
    <property type="entry name" value="HYBRID SIGNAL TRANSDUCTION HISTIDINE KINASE J"/>
    <property type="match status" value="1"/>
</dbReference>
<dbReference type="PROSITE" id="PS50885">
    <property type="entry name" value="HAMP"/>
    <property type="match status" value="6"/>
</dbReference>
<evidence type="ECO:0000313" key="16">
    <source>
        <dbReference type="EMBL" id="GHB52460.1"/>
    </source>
</evidence>
<dbReference type="InterPro" id="IPR004358">
    <property type="entry name" value="Sig_transdc_His_kin-like_C"/>
</dbReference>
<dbReference type="Gene3D" id="1.20.120.1530">
    <property type="match status" value="3"/>
</dbReference>
<evidence type="ECO:0000256" key="7">
    <source>
        <dbReference type="ARBA" id="ARBA00022777"/>
    </source>
</evidence>
<dbReference type="Pfam" id="PF02518">
    <property type="entry name" value="HATPase_c"/>
    <property type="match status" value="1"/>
</dbReference>
<evidence type="ECO:0000256" key="1">
    <source>
        <dbReference type="ARBA" id="ARBA00000085"/>
    </source>
</evidence>
<evidence type="ECO:0000256" key="2">
    <source>
        <dbReference type="ARBA" id="ARBA00004236"/>
    </source>
</evidence>
<feature type="domain" description="HAMP" evidence="15">
    <location>
        <begin position="385"/>
        <end position="437"/>
    </location>
</feature>
<sequence length="1350" mass="143614">MTNATVTKGPGPDSPGAVGEPELRQLLAGLTAVRDGDFGTRLPDGADGLLGEIATVFNGMIDQLSLFTSEVTRVAREVGTEGTLGGQAEVPGVSGSWADLTDSVNAMAGNLTTQVRDIAQVATAVARGDLSQKIAVDARGEILELKDTVNTMVDQLSAFADEVTRMAREVGTDGILGGQADVKGVSGTWRDLTDSVNFMAGNLTAQVRSIAQVATAVAKGDLSQKIRVDARGEILELKDTINTMVDQLSAFADEVTRVAREVGTEGNLGGQATVRGVSGTWKDLTDNVNVMASNLTGQVRSIAQVATAVAKGDLSQKITVEAKGEVAALAGVINTMVDTLSAFADEVTRVAREVGTEGRLGGQARVPNVAGTWKDLTDNVNSMANNLTGQVRNIALVTTAVANGDLSKKIDVDARGEILELKTTINTMVDQLSSFAAEVTRVAREVGSEGRLGGQAEVEGVEGTWKRLTENVNELAGNLTRQVRAIAEVASAVAEGDLTRSITVDASGEVAELKDNINSMVGSLRETTRANQEQDWLKSNLARISGLMQGHRDLSAVAELVMDELTPLVNASYGAFYLAEETEGETWLTLIGSYGRPAGSPASVRLRRGETLVGQAARSRRIIVADEVPPGYVVSSGLGRSAPAGLIVLPIVVEEQVLGVIELATFKTFTPVHRDFLGRLMETVGVNVSTIVANARTDELLGESQRLTVELQARSEQLQVQQDELQRSNAELEEKAALLATQNRDIETKNLEIEQARQELEDRAQQLSLASKYKSEFLANMSHELRTPLNSLLILAQLLAQNPTRNLTAKQVEYAGIIHSAGSDLLQLINDILDLSKVEAGKMDINPERVSIKQLLGYVEATFRPLTSQKSLDFEIVTLPGVPVDLLTDDARLRQILRNLLSNAVKFTEHGRVELRIEPATADELPGHLDRAGSVVAFRVIDTGIGIAEQHLEAIFAAFQQADGTTSRRYGGTGLGLSITREIARLLGGVVTARSVPDEGSQFTLYLPVSYDDFHDRALEGPAQEPAPADEAEEPGATADAAVPAADQSTRHPRRLLVIEERSNGLLSLVAESAARDLAAGRAASGTEEQVEVATAVTAVEAAAVLAQASFHCVVLDLGSDGEALRFLDAMAGDSALASLPVLAHDGRRLSAAQRTELSRHAARQPLEVLSSLDELRERIALHLSAERPGAVPPLVRTGAPSPSSGPAHVDDRLAGRSVLVVDDDARNLFAISGILELHGIEVLHAENGRKGIEALDANPGIDLILMDVMMPEMDGYAATAEIRRMPAYAGLPIIAVTAKAMPGDREKSFASGANDYVTKPVDANDLMARVRRWLLPQEPARRDEGATGA</sequence>
<dbReference type="SMART" id="SM00388">
    <property type="entry name" value="HisKA"/>
    <property type="match status" value="1"/>
</dbReference>
<dbReference type="InterPro" id="IPR036097">
    <property type="entry name" value="HisK_dim/P_sf"/>
</dbReference>
<evidence type="ECO:0000256" key="12">
    <source>
        <dbReference type="SAM" id="MobiDB-lite"/>
    </source>
</evidence>
<dbReference type="SUPFAM" id="SSF55874">
    <property type="entry name" value="ATPase domain of HSP90 chaperone/DNA topoisomerase II/histidine kinase"/>
    <property type="match status" value="1"/>
</dbReference>
<evidence type="ECO:0000256" key="3">
    <source>
        <dbReference type="ARBA" id="ARBA00012438"/>
    </source>
</evidence>
<feature type="domain" description="HAMP" evidence="15">
    <location>
        <begin position="23"/>
        <end position="69"/>
    </location>
</feature>
<feature type="domain" description="HAMP" evidence="15">
    <location>
        <begin position="201"/>
        <end position="253"/>
    </location>
</feature>
<dbReference type="InterPro" id="IPR003661">
    <property type="entry name" value="HisK_dim/P_dom"/>
</dbReference>
<dbReference type="Pfam" id="PF00072">
    <property type="entry name" value="Response_reg"/>
    <property type="match status" value="1"/>
</dbReference>
<evidence type="ECO:0000256" key="6">
    <source>
        <dbReference type="ARBA" id="ARBA00022692"/>
    </source>
</evidence>
<dbReference type="EC" id="2.7.13.3" evidence="3"/>
<comment type="subcellular location">
    <subcellularLocation>
        <location evidence="2">Cell membrane</location>
    </subcellularLocation>
</comment>
<dbReference type="Gene3D" id="3.30.565.10">
    <property type="entry name" value="Histidine kinase-like ATPase, C-terminal domain"/>
    <property type="match status" value="1"/>
</dbReference>
<keyword evidence="11" id="KW-0175">Coiled coil</keyword>
<feature type="domain" description="Histidine kinase" evidence="13">
    <location>
        <begin position="780"/>
        <end position="1011"/>
    </location>
</feature>
<dbReference type="SUPFAM" id="SSF58104">
    <property type="entry name" value="Methyl-accepting chemotaxis protein (MCP) signaling domain"/>
    <property type="match status" value="2"/>
</dbReference>
<dbReference type="Pfam" id="PF00512">
    <property type="entry name" value="HisKA"/>
    <property type="match status" value="1"/>
</dbReference>
<dbReference type="InterPro" id="IPR003594">
    <property type="entry name" value="HATPase_dom"/>
</dbReference>
<keyword evidence="7 16" id="KW-0418">Kinase</keyword>
<feature type="domain" description="HAMP" evidence="15">
    <location>
        <begin position="293"/>
        <end position="345"/>
    </location>
</feature>
<dbReference type="GO" id="GO:0016301">
    <property type="term" value="F:kinase activity"/>
    <property type="evidence" value="ECO:0007669"/>
    <property type="project" value="UniProtKB-KW"/>
</dbReference>
<dbReference type="RefSeq" id="WP_190183947.1">
    <property type="nucleotide sequence ID" value="NZ_BMVP01000003.1"/>
</dbReference>
<comment type="caution">
    <text evidence="16">The sequence shown here is derived from an EMBL/GenBank/DDBJ whole genome shotgun (WGS) entry which is preliminary data.</text>
</comment>
<feature type="domain" description="Response regulatory" evidence="14">
    <location>
        <begin position="1218"/>
        <end position="1335"/>
    </location>
</feature>
<dbReference type="SMART" id="SM00065">
    <property type="entry name" value="GAF"/>
    <property type="match status" value="1"/>
</dbReference>
<feature type="modified residue" description="4-aspartylphosphate" evidence="10">
    <location>
        <position position="1268"/>
    </location>
</feature>
<dbReference type="Proteomes" id="UP000642673">
    <property type="component" value="Unassembled WGS sequence"/>
</dbReference>
<dbReference type="Gene3D" id="3.30.450.40">
    <property type="match status" value="1"/>
</dbReference>